<gene>
    <name evidence="1" type="ORF">KI387_039867</name>
</gene>
<dbReference type="Proteomes" id="UP000824469">
    <property type="component" value="Unassembled WGS sequence"/>
</dbReference>
<evidence type="ECO:0000313" key="2">
    <source>
        <dbReference type="Proteomes" id="UP000824469"/>
    </source>
</evidence>
<evidence type="ECO:0000313" key="1">
    <source>
        <dbReference type="EMBL" id="KAH9296279.1"/>
    </source>
</evidence>
<reference evidence="1 2" key="1">
    <citation type="journal article" date="2021" name="Nat. Plants">
        <title>The Taxus genome provides insights into paclitaxel biosynthesis.</title>
        <authorList>
            <person name="Xiong X."/>
            <person name="Gou J."/>
            <person name="Liao Q."/>
            <person name="Li Y."/>
            <person name="Zhou Q."/>
            <person name="Bi G."/>
            <person name="Li C."/>
            <person name="Du R."/>
            <person name="Wang X."/>
            <person name="Sun T."/>
            <person name="Guo L."/>
            <person name="Liang H."/>
            <person name="Lu P."/>
            <person name="Wu Y."/>
            <person name="Zhang Z."/>
            <person name="Ro D.K."/>
            <person name="Shang Y."/>
            <person name="Huang S."/>
            <person name="Yan J."/>
        </authorList>
    </citation>
    <scope>NUCLEOTIDE SEQUENCE [LARGE SCALE GENOMIC DNA]</scope>
    <source>
        <strain evidence="1">Ta-2019</strain>
    </source>
</reference>
<dbReference type="EMBL" id="JAHRHJ020000011">
    <property type="protein sequence ID" value="KAH9296279.1"/>
    <property type="molecule type" value="Genomic_DNA"/>
</dbReference>
<feature type="non-terminal residue" evidence="1">
    <location>
        <position position="1"/>
    </location>
</feature>
<accession>A0AA38CHJ0</accession>
<organism evidence="1 2">
    <name type="scientific">Taxus chinensis</name>
    <name type="common">Chinese yew</name>
    <name type="synonym">Taxus wallichiana var. chinensis</name>
    <dbReference type="NCBI Taxonomy" id="29808"/>
    <lineage>
        <taxon>Eukaryota</taxon>
        <taxon>Viridiplantae</taxon>
        <taxon>Streptophyta</taxon>
        <taxon>Embryophyta</taxon>
        <taxon>Tracheophyta</taxon>
        <taxon>Spermatophyta</taxon>
        <taxon>Pinopsida</taxon>
        <taxon>Pinidae</taxon>
        <taxon>Conifers II</taxon>
        <taxon>Cupressales</taxon>
        <taxon>Taxaceae</taxon>
        <taxon>Taxus</taxon>
    </lineage>
</organism>
<proteinExistence type="predicted"/>
<protein>
    <submittedName>
        <fullName evidence="1">Uncharacterized protein</fullName>
    </submittedName>
</protein>
<feature type="non-terminal residue" evidence="1">
    <location>
        <position position="55"/>
    </location>
</feature>
<keyword evidence="2" id="KW-1185">Reference proteome</keyword>
<comment type="caution">
    <text evidence="1">The sequence shown here is derived from an EMBL/GenBank/DDBJ whole genome shotgun (WGS) entry which is preliminary data.</text>
</comment>
<dbReference type="AlphaFoldDB" id="A0AA38CHJ0"/>
<name>A0AA38CHJ0_TAXCH</name>
<sequence>NQAQALFDQDSEKYKARVAKSWLKNPKKGASRLSKVLFRADFNEELSDFIILLAR</sequence>